<sequence length="120" mass="13386">MDYSLENESDTHDQTFHSTLMLTEDGSSLTEQIIPDYFTSDGLRTRTLDSCNDEPVLAGSGGEEQKCMSKGKPQEVEDVDVLSNAPVNHSLAPIAQSGLTRNILEDNTYMYTHFIKLQKK</sequence>
<dbReference type="EMBL" id="SHOA02000002">
    <property type="protein sequence ID" value="TDH69251.1"/>
    <property type="molecule type" value="Genomic_DNA"/>
</dbReference>
<dbReference type="GeneID" id="94347712"/>
<dbReference type="Proteomes" id="UP000294530">
    <property type="component" value="Unassembled WGS sequence"/>
</dbReference>
<reference evidence="1 2" key="1">
    <citation type="journal article" date="2021" name="Genome Biol.">
        <title>AFLAP: assembly-free linkage analysis pipeline using k-mers from genome sequencing data.</title>
        <authorList>
            <person name="Fletcher K."/>
            <person name="Zhang L."/>
            <person name="Gil J."/>
            <person name="Han R."/>
            <person name="Cavanaugh K."/>
            <person name="Michelmore R."/>
        </authorList>
    </citation>
    <scope>NUCLEOTIDE SEQUENCE [LARGE SCALE GENOMIC DNA]</scope>
    <source>
        <strain evidence="1 2">SF5</strain>
    </source>
</reference>
<comment type="caution">
    <text evidence="1">The sequence shown here is derived from an EMBL/GenBank/DDBJ whole genome shotgun (WGS) entry which is preliminary data.</text>
</comment>
<dbReference type="RefSeq" id="XP_067818750.1">
    <property type="nucleotide sequence ID" value="XM_067962041.1"/>
</dbReference>
<keyword evidence="2" id="KW-1185">Reference proteome</keyword>
<proteinExistence type="predicted"/>
<protein>
    <submittedName>
        <fullName evidence="1">Uncharacterized protein</fullName>
    </submittedName>
</protein>
<accession>A0A976FMQ4</accession>
<evidence type="ECO:0000313" key="1">
    <source>
        <dbReference type="EMBL" id="TDH69251.1"/>
    </source>
</evidence>
<name>A0A976FMQ4_BRELC</name>
<evidence type="ECO:0000313" key="2">
    <source>
        <dbReference type="Proteomes" id="UP000294530"/>
    </source>
</evidence>
<dbReference type="OrthoDB" id="99782at2759"/>
<gene>
    <name evidence="1" type="ORF">CCR75_003950</name>
</gene>
<dbReference type="KEGG" id="blac:94347712"/>
<dbReference type="AlphaFoldDB" id="A0A976FMQ4"/>
<organism evidence="1 2">
    <name type="scientific">Bremia lactucae</name>
    <name type="common">Lettuce downy mildew</name>
    <dbReference type="NCBI Taxonomy" id="4779"/>
    <lineage>
        <taxon>Eukaryota</taxon>
        <taxon>Sar</taxon>
        <taxon>Stramenopiles</taxon>
        <taxon>Oomycota</taxon>
        <taxon>Peronosporomycetes</taxon>
        <taxon>Peronosporales</taxon>
        <taxon>Peronosporaceae</taxon>
        <taxon>Bremia</taxon>
    </lineage>
</organism>